<feature type="compositionally biased region" description="Low complexity" evidence="2">
    <location>
        <begin position="301"/>
        <end position="313"/>
    </location>
</feature>
<dbReference type="EMBL" id="CP042301">
    <property type="protein sequence ID" value="QDY99952.1"/>
    <property type="molecule type" value="Genomic_DNA"/>
</dbReference>
<evidence type="ECO:0000256" key="2">
    <source>
        <dbReference type="SAM" id="MobiDB-lite"/>
    </source>
</evidence>
<feature type="region of interest" description="Disordered" evidence="2">
    <location>
        <begin position="214"/>
        <end position="322"/>
    </location>
</feature>
<dbReference type="OrthoDB" id="8442940at2"/>
<feature type="compositionally biased region" description="Acidic residues" evidence="2">
    <location>
        <begin position="224"/>
        <end position="239"/>
    </location>
</feature>
<feature type="region of interest" description="Disordered" evidence="2">
    <location>
        <begin position="92"/>
        <end position="171"/>
    </location>
</feature>
<dbReference type="KEGG" id="niy:FQ775_05945"/>
<sequence>MADFVAVLKKTIDNLGDATPETREKVYQKARATVGARLAAMNPPPPAAVADRQRRQLEDAIKEIERQFQTAQGKDNDPLAELDALFAELTPAKSGAAKQPQAGEAAKPAAPPPRSLAGAQPATQAVSTPAAAVAPPPVGPEHSEAPAEGPVEMEFDTPPPPPPRASNRRALPGGTGRWLAAAVALLVIGGAGYGLWLNRDSFAGLFGSAPAEVAEETTAPVEPEPLEEEAVAAAEEEPEVAAAEPADTQPADEDGGTQKFTQRLNPDGSETDPGPAGGDAEVGEGTSLASATQPGEEPLPGTGETAAAAAGDEAPVEQGDSSEAAVLVGQKAIFYEERTAVAEGTADSGSVVWSIAQESPGADLPPEPAIRAEATIPDKDLQLRLTVRRNADQTLPASHIVELIFLTPENFASGPIDNVLRMTLKDTEQAAGSPLLGIPAKIADGFFLVALNDGETEVEQNLRLLRQQKWIDVPIVYKSGRRALITMEKGLPGEKVFEEALKAWEAASSG</sequence>
<name>A0A5B8KWI8_9HYPH</name>
<feature type="compositionally biased region" description="Low complexity" evidence="2">
    <location>
        <begin position="119"/>
        <end position="133"/>
    </location>
</feature>
<evidence type="ECO:0000313" key="5">
    <source>
        <dbReference type="Proteomes" id="UP000321389"/>
    </source>
</evidence>
<dbReference type="Proteomes" id="UP000321389">
    <property type="component" value="Chromosome"/>
</dbReference>
<feature type="transmembrane region" description="Helical" evidence="3">
    <location>
        <begin position="178"/>
        <end position="196"/>
    </location>
</feature>
<evidence type="ECO:0000256" key="1">
    <source>
        <dbReference type="SAM" id="Coils"/>
    </source>
</evidence>
<keyword evidence="3" id="KW-1133">Transmembrane helix</keyword>
<keyword evidence="3" id="KW-0472">Membrane</keyword>
<organism evidence="4 5">
    <name type="scientific">Nitratireductor mangrovi</name>
    <dbReference type="NCBI Taxonomy" id="2599600"/>
    <lineage>
        <taxon>Bacteria</taxon>
        <taxon>Pseudomonadati</taxon>
        <taxon>Pseudomonadota</taxon>
        <taxon>Alphaproteobacteria</taxon>
        <taxon>Hyphomicrobiales</taxon>
        <taxon>Phyllobacteriaceae</taxon>
        <taxon>Nitratireductor</taxon>
    </lineage>
</organism>
<keyword evidence="3" id="KW-0812">Transmembrane</keyword>
<evidence type="ECO:0000313" key="4">
    <source>
        <dbReference type="EMBL" id="QDY99952.1"/>
    </source>
</evidence>
<evidence type="ECO:0000256" key="3">
    <source>
        <dbReference type="SAM" id="Phobius"/>
    </source>
</evidence>
<keyword evidence="1" id="KW-0175">Coiled coil</keyword>
<proteinExistence type="predicted"/>
<keyword evidence="5" id="KW-1185">Reference proteome</keyword>
<feature type="coiled-coil region" evidence="1">
    <location>
        <begin position="47"/>
        <end position="74"/>
    </location>
</feature>
<reference evidence="4" key="1">
    <citation type="submission" date="2020-04" db="EMBL/GenBank/DDBJ databases">
        <title>Nitratireductor sp. nov. isolated from mangrove soil.</title>
        <authorList>
            <person name="Ye Y."/>
        </authorList>
    </citation>
    <scope>NUCLEOTIDE SEQUENCE</scope>
    <source>
        <strain evidence="4">SY7</strain>
    </source>
</reference>
<accession>A0A5B8KWI8</accession>
<protein>
    <submittedName>
        <fullName evidence="4">Uncharacterized protein</fullName>
    </submittedName>
</protein>
<dbReference type="RefSeq" id="WP_146298606.1">
    <property type="nucleotide sequence ID" value="NZ_CP042301.2"/>
</dbReference>
<feature type="compositionally biased region" description="Low complexity" evidence="2">
    <location>
        <begin position="95"/>
        <end position="108"/>
    </location>
</feature>
<gene>
    <name evidence="4" type="ORF">FQ775_05945</name>
</gene>
<dbReference type="AlphaFoldDB" id="A0A5B8KWI8"/>